<gene>
    <name evidence="3" type="ORF">UFOPK3564_02769</name>
</gene>
<name>A0A6J7J522_9ZZZZ</name>
<dbReference type="InterPro" id="IPR002068">
    <property type="entry name" value="A-crystallin/Hsp20_dom"/>
</dbReference>
<dbReference type="PROSITE" id="PS01031">
    <property type="entry name" value="SHSP"/>
    <property type="match status" value="1"/>
</dbReference>
<dbReference type="InterPro" id="IPR008978">
    <property type="entry name" value="HSP20-like_chaperone"/>
</dbReference>
<organism evidence="3">
    <name type="scientific">freshwater metagenome</name>
    <dbReference type="NCBI Taxonomy" id="449393"/>
    <lineage>
        <taxon>unclassified sequences</taxon>
        <taxon>metagenomes</taxon>
        <taxon>ecological metagenomes</taxon>
    </lineage>
</organism>
<dbReference type="EMBL" id="CAFBMK010000217">
    <property type="protein sequence ID" value="CAB4937991.1"/>
    <property type="molecule type" value="Genomic_DNA"/>
</dbReference>
<proteinExistence type="predicted"/>
<dbReference type="SUPFAM" id="SSF49764">
    <property type="entry name" value="HSP20-like chaperones"/>
    <property type="match status" value="1"/>
</dbReference>
<dbReference type="InterPro" id="IPR031107">
    <property type="entry name" value="Small_HSP"/>
</dbReference>
<evidence type="ECO:0000313" key="3">
    <source>
        <dbReference type="EMBL" id="CAB4937991.1"/>
    </source>
</evidence>
<reference evidence="3" key="1">
    <citation type="submission" date="2020-05" db="EMBL/GenBank/DDBJ databases">
        <authorList>
            <person name="Chiriac C."/>
            <person name="Salcher M."/>
            <person name="Ghai R."/>
            <person name="Kavagutti S V."/>
        </authorList>
    </citation>
    <scope>NUCLEOTIDE SEQUENCE</scope>
</reference>
<evidence type="ECO:0000259" key="2">
    <source>
        <dbReference type="PROSITE" id="PS01031"/>
    </source>
</evidence>
<dbReference type="Gene3D" id="2.60.40.790">
    <property type="match status" value="1"/>
</dbReference>
<dbReference type="CDD" id="cd06464">
    <property type="entry name" value="ACD_sHsps-like"/>
    <property type="match status" value="1"/>
</dbReference>
<sequence length="171" mass="18279">MAIVRWEPAGDLGSLQREIDRVLSSFLGGEAVRRPSRGWTPAIDLQEHEDGFVLTADLPGVSADDVAIDVERNVLTLSGARSRSDAGGTIVSERGYGSFRRRLTLPEGVDPDEIVASFDRGVLEVRIPKPAQARPRRVSIDVGGGDRPTMIEGTAGDAGTRETTERADAAA</sequence>
<feature type="region of interest" description="Disordered" evidence="1">
    <location>
        <begin position="133"/>
        <end position="171"/>
    </location>
</feature>
<dbReference type="Pfam" id="PF00011">
    <property type="entry name" value="HSP20"/>
    <property type="match status" value="1"/>
</dbReference>
<feature type="domain" description="SHSP" evidence="2">
    <location>
        <begin position="34"/>
        <end position="143"/>
    </location>
</feature>
<protein>
    <submittedName>
        <fullName evidence="3">Unannotated protein</fullName>
    </submittedName>
</protein>
<dbReference type="PANTHER" id="PTHR11527">
    <property type="entry name" value="HEAT-SHOCK PROTEIN 20 FAMILY MEMBER"/>
    <property type="match status" value="1"/>
</dbReference>
<accession>A0A6J7J522</accession>
<dbReference type="AlphaFoldDB" id="A0A6J7J522"/>
<feature type="compositionally biased region" description="Basic and acidic residues" evidence="1">
    <location>
        <begin position="159"/>
        <end position="171"/>
    </location>
</feature>
<evidence type="ECO:0000256" key="1">
    <source>
        <dbReference type="SAM" id="MobiDB-lite"/>
    </source>
</evidence>